<accession>A0AAN1XXI7</accession>
<dbReference type="AlphaFoldDB" id="A0AAN1XXI7"/>
<reference evidence="3 4" key="1">
    <citation type="journal article" date="2022" name="ISME Commun">
        <title>Vulcanimicrobium alpinus gen. nov. sp. nov., the first cultivated representative of the candidate phylum 'Eremiobacterota', is a metabolically versatile aerobic anoxygenic phototroph.</title>
        <authorList>
            <person name="Yabe S."/>
            <person name="Muto K."/>
            <person name="Abe K."/>
            <person name="Yokota A."/>
            <person name="Staudigel H."/>
            <person name="Tebo B.M."/>
        </authorList>
    </citation>
    <scope>NUCLEOTIDE SEQUENCE [LARGE SCALE GENOMIC DNA]</scope>
    <source>
        <strain evidence="3 4">WC8-2</strain>
    </source>
</reference>
<name>A0AAN1XXI7_UNVUL</name>
<dbReference type="InterPro" id="IPR050963">
    <property type="entry name" value="Sirohydro_Cobaltochel/CbiX"/>
</dbReference>
<dbReference type="Pfam" id="PF01903">
    <property type="entry name" value="CbiX"/>
    <property type="match status" value="1"/>
</dbReference>
<evidence type="ECO:0000313" key="3">
    <source>
        <dbReference type="EMBL" id="BDE07189.1"/>
    </source>
</evidence>
<evidence type="ECO:0008006" key="5">
    <source>
        <dbReference type="Google" id="ProtNLM"/>
    </source>
</evidence>
<dbReference type="Gene3D" id="3.40.50.1400">
    <property type="match status" value="1"/>
</dbReference>
<dbReference type="GO" id="GO:0046872">
    <property type="term" value="F:metal ion binding"/>
    <property type="evidence" value="ECO:0007669"/>
    <property type="project" value="UniProtKB-KW"/>
</dbReference>
<organism evidence="3 4">
    <name type="scientific">Vulcanimicrobium alpinum</name>
    <dbReference type="NCBI Taxonomy" id="3016050"/>
    <lineage>
        <taxon>Bacteria</taxon>
        <taxon>Bacillati</taxon>
        <taxon>Vulcanimicrobiota</taxon>
        <taxon>Vulcanimicrobiia</taxon>
        <taxon>Vulcanimicrobiales</taxon>
        <taxon>Vulcanimicrobiaceae</taxon>
        <taxon>Vulcanimicrobium</taxon>
    </lineage>
</organism>
<dbReference type="GO" id="GO:0016829">
    <property type="term" value="F:lyase activity"/>
    <property type="evidence" value="ECO:0007669"/>
    <property type="project" value="UniProtKB-KW"/>
</dbReference>
<dbReference type="InterPro" id="IPR002762">
    <property type="entry name" value="CbiX-like"/>
</dbReference>
<sequence length="120" mass="12388">MIVLAGHGSRSAEANAALEALAAQVAARLGSPVVPGFLEMTEPTIPAAIDGAVAAGARRVVVLPYFLHPGMHVRRDLVEIVEAARARHPGVTFELSEFLGGRPEIADVLTSLARSALGSG</sequence>
<evidence type="ECO:0000256" key="1">
    <source>
        <dbReference type="ARBA" id="ARBA00022723"/>
    </source>
</evidence>
<proteinExistence type="predicted"/>
<dbReference type="SUPFAM" id="SSF53800">
    <property type="entry name" value="Chelatase"/>
    <property type="match status" value="1"/>
</dbReference>
<dbReference type="CDD" id="cd03416">
    <property type="entry name" value="CbiX_SirB_N"/>
    <property type="match status" value="1"/>
</dbReference>
<keyword evidence="2" id="KW-0456">Lyase</keyword>
<evidence type="ECO:0000313" key="4">
    <source>
        <dbReference type="Proteomes" id="UP001317532"/>
    </source>
</evidence>
<keyword evidence="1" id="KW-0479">Metal-binding</keyword>
<gene>
    <name evidence="3" type="ORF">WPS_24650</name>
</gene>
<dbReference type="KEGG" id="vab:WPS_24650"/>
<dbReference type="PANTHER" id="PTHR33542:SF3">
    <property type="entry name" value="SIROHYDROCHLORIN FERROCHELATASE, CHLOROPLASTIC"/>
    <property type="match status" value="1"/>
</dbReference>
<protein>
    <recommendedName>
        <fullName evidence="5">Cobalamin biosynthesis protein CbiX</fullName>
    </recommendedName>
</protein>
<keyword evidence="4" id="KW-1185">Reference proteome</keyword>
<dbReference type="PANTHER" id="PTHR33542">
    <property type="entry name" value="SIROHYDROCHLORIN FERROCHELATASE, CHLOROPLASTIC"/>
    <property type="match status" value="1"/>
</dbReference>
<dbReference type="Proteomes" id="UP001317532">
    <property type="component" value="Chromosome"/>
</dbReference>
<evidence type="ECO:0000256" key="2">
    <source>
        <dbReference type="ARBA" id="ARBA00023239"/>
    </source>
</evidence>
<dbReference type="EMBL" id="AP025523">
    <property type="protein sequence ID" value="BDE07189.1"/>
    <property type="molecule type" value="Genomic_DNA"/>
</dbReference>
<dbReference type="RefSeq" id="WP_317994803.1">
    <property type="nucleotide sequence ID" value="NZ_AP025523.1"/>
</dbReference>